<dbReference type="Pfam" id="PF01593">
    <property type="entry name" value="Amino_oxidase"/>
    <property type="match status" value="1"/>
</dbReference>
<keyword evidence="7" id="KW-0560">Oxidoreductase</keyword>
<comment type="similarity">
    <text evidence="3">Belongs to the flavin monoamine oxidase family.</text>
</comment>
<evidence type="ECO:0000256" key="3">
    <source>
        <dbReference type="ARBA" id="ARBA00005995"/>
    </source>
</evidence>
<evidence type="ECO:0000256" key="2">
    <source>
        <dbReference type="ARBA" id="ARBA00004496"/>
    </source>
</evidence>
<evidence type="ECO:0000256" key="5">
    <source>
        <dbReference type="ARBA" id="ARBA00022630"/>
    </source>
</evidence>
<dbReference type="InterPro" id="IPR002937">
    <property type="entry name" value="Amino_oxidase"/>
</dbReference>
<feature type="non-terminal residue" evidence="9">
    <location>
        <position position="1"/>
    </location>
</feature>
<name>A0A8S4NQW0_OWEFU</name>
<dbReference type="InterPro" id="IPR050281">
    <property type="entry name" value="Flavin_monoamine_oxidase"/>
</dbReference>
<keyword evidence="6" id="KW-0274">FAD</keyword>
<dbReference type="InterPro" id="IPR036188">
    <property type="entry name" value="FAD/NAD-bd_sf"/>
</dbReference>
<evidence type="ECO:0000256" key="6">
    <source>
        <dbReference type="ARBA" id="ARBA00022827"/>
    </source>
</evidence>
<proteinExistence type="inferred from homology"/>
<evidence type="ECO:0000313" key="9">
    <source>
        <dbReference type="EMBL" id="CAH1783983.1"/>
    </source>
</evidence>
<feature type="domain" description="Amine oxidase" evidence="8">
    <location>
        <begin position="17"/>
        <end position="244"/>
    </location>
</feature>
<comment type="subcellular location">
    <subcellularLocation>
        <location evidence="2">Cytoplasm</location>
    </subcellularLocation>
</comment>
<evidence type="ECO:0000313" key="10">
    <source>
        <dbReference type="Proteomes" id="UP000749559"/>
    </source>
</evidence>
<evidence type="ECO:0000256" key="4">
    <source>
        <dbReference type="ARBA" id="ARBA00022490"/>
    </source>
</evidence>
<evidence type="ECO:0000259" key="8">
    <source>
        <dbReference type="Pfam" id="PF01593"/>
    </source>
</evidence>
<keyword evidence="4" id="KW-0963">Cytoplasm</keyword>
<dbReference type="Gene3D" id="3.50.50.60">
    <property type="entry name" value="FAD/NAD(P)-binding domain"/>
    <property type="match status" value="1"/>
</dbReference>
<dbReference type="AlphaFoldDB" id="A0A8S4NQW0"/>
<gene>
    <name evidence="9" type="ORF">OFUS_LOCUS10250</name>
</gene>
<dbReference type="GO" id="GO:0046592">
    <property type="term" value="F:polyamine oxidase activity"/>
    <property type="evidence" value="ECO:0007669"/>
    <property type="project" value="TreeGrafter"/>
</dbReference>
<dbReference type="SUPFAM" id="SSF51905">
    <property type="entry name" value="FAD/NAD(P)-binding domain"/>
    <property type="match status" value="1"/>
</dbReference>
<sequence>MSNLSIQPKIVIIGAGIAGLSAARKLYGYGFVNIKLLEAQKRTGGRIKTSKIGKGAIELGAQWIHGEGQNPLFHIARDNHLIDSSVKVGWDEEFRTQNGEKIDPTICDEVMTEIDRISDHCETFYNEIIPESCPELSLGEQYSQQFSIYLNNLKEDSRRKQLKKGLFDWNSLSEHSMNACNSLYDLHIRGWGQYKNFKGNKHVEFDMRGYQSIVDLFQDAIPSDWVHINKPVIHIDWRDNKQAAYIDKKDLHTNTEASNTNLIPLNAQLDEKSIGNELKADTCETTMSDGVKCDNHDDLMSNDVDPITKQLKVICDDETFYADHVIT</sequence>
<dbReference type="PANTHER" id="PTHR10742:SF405">
    <property type="entry name" value="PEROXISOMAL N(1)-ACETYL-SPERMINE_SPERMIDINE OXIDASE"/>
    <property type="match status" value="1"/>
</dbReference>
<accession>A0A8S4NQW0</accession>
<dbReference type="OrthoDB" id="5046242at2759"/>
<dbReference type="EMBL" id="CAIIXF020000005">
    <property type="protein sequence ID" value="CAH1783983.1"/>
    <property type="molecule type" value="Genomic_DNA"/>
</dbReference>
<reference evidence="9" key="1">
    <citation type="submission" date="2022-03" db="EMBL/GenBank/DDBJ databases">
        <authorList>
            <person name="Martin C."/>
        </authorList>
    </citation>
    <scope>NUCLEOTIDE SEQUENCE</scope>
</reference>
<dbReference type="Proteomes" id="UP000749559">
    <property type="component" value="Unassembled WGS sequence"/>
</dbReference>
<organism evidence="9 10">
    <name type="scientific">Owenia fusiformis</name>
    <name type="common">Polychaete worm</name>
    <dbReference type="NCBI Taxonomy" id="6347"/>
    <lineage>
        <taxon>Eukaryota</taxon>
        <taxon>Metazoa</taxon>
        <taxon>Spiralia</taxon>
        <taxon>Lophotrochozoa</taxon>
        <taxon>Annelida</taxon>
        <taxon>Polychaeta</taxon>
        <taxon>Sedentaria</taxon>
        <taxon>Canalipalpata</taxon>
        <taxon>Sabellida</taxon>
        <taxon>Oweniida</taxon>
        <taxon>Oweniidae</taxon>
        <taxon>Owenia</taxon>
    </lineage>
</organism>
<comment type="cofactor">
    <cofactor evidence="1">
        <name>FAD</name>
        <dbReference type="ChEBI" id="CHEBI:57692"/>
    </cofactor>
</comment>
<keyword evidence="5" id="KW-0285">Flavoprotein</keyword>
<dbReference type="GO" id="GO:0005737">
    <property type="term" value="C:cytoplasm"/>
    <property type="evidence" value="ECO:0007669"/>
    <property type="project" value="UniProtKB-SubCell"/>
</dbReference>
<comment type="caution">
    <text evidence="9">The sequence shown here is derived from an EMBL/GenBank/DDBJ whole genome shotgun (WGS) entry which is preliminary data.</text>
</comment>
<protein>
    <recommendedName>
        <fullName evidence="8">Amine oxidase domain-containing protein</fullName>
    </recommendedName>
</protein>
<dbReference type="PANTHER" id="PTHR10742">
    <property type="entry name" value="FLAVIN MONOAMINE OXIDASE"/>
    <property type="match status" value="1"/>
</dbReference>
<evidence type="ECO:0000256" key="1">
    <source>
        <dbReference type="ARBA" id="ARBA00001974"/>
    </source>
</evidence>
<evidence type="ECO:0000256" key="7">
    <source>
        <dbReference type="ARBA" id="ARBA00023002"/>
    </source>
</evidence>
<keyword evidence="10" id="KW-1185">Reference proteome</keyword>